<name>A0A327M7N2_9PROT</name>
<dbReference type="Pfam" id="PF00211">
    <property type="entry name" value="Guanylate_cyc"/>
    <property type="match status" value="1"/>
</dbReference>
<dbReference type="SMART" id="SM00044">
    <property type="entry name" value="CYCc"/>
    <property type="match status" value="1"/>
</dbReference>
<dbReference type="GO" id="GO:0009190">
    <property type="term" value="P:cyclic nucleotide biosynthetic process"/>
    <property type="evidence" value="ECO:0007669"/>
    <property type="project" value="InterPro"/>
</dbReference>
<proteinExistence type="predicted"/>
<dbReference type="Pfam" id="PF12773">
    <property type="entry name" value="DZR"/>
    <property type="match status" value="1"/>
</dbReference>
<dbReference type="InterPro" id="IPR029787">
    <property type="entry name" value="Nucleotide_cyclase"/>
</dbReference>
<dbReference type="PROSITE" id="PS50125">
    <property type="entry name" value="GUANYLATE_CYCLASE_2"/>
    <property type="match status" value="1"/>
</dbReference>
<dbReference type="Proteomes" id="UP000249065">
    <property type="component" value="Unassembled WGS sequence"/>
</dbReference>
<dbReference type="AlphaFoldDB" id="A0A327M7N2"/>
<gene>
    <name evidence="4" type="ORF">DOO78_13600</name>
</gene>
<dbReference type="InterPro" id="IPR041664">
    <property type="entry name" value="AAA_16"/>
</dbReference>
<evidence type="ECO:0000256" key="1">
    <source>
        <dbReference type="ARBA" id="ARBA00022741"/>
    </source>
</evidence>
<keyword evidence="5" id="KW-1185">Reference proteome</keyword>
<dbReference type="SUPFAM" id="SSF52540">
    <property type="entry name" value="P-loop containing nucleoside triphosphate hydrolases"/>
    <property type="match status" value="1"/>
</dbReference>
<reference evidence="5" key="1">
    <citation type="submission" date="2018-06" db="EMBL/GenBank/DDBJ databases">
        <authorList>
            <person name="Khan S.A."/>
        </authorList>
    </citation>
    <scope>NUCLEOTIDE SEQUENCE [LARGE SCALE GENOMIC DNA]</scope>
    <source>
        <strain evidence="5">DB-1506</strain>
    </source>
</reference>
<keyword evidence="1" id="KW-0547">Nucleotide-binding</keyword>
<evidence type="ECO:0000256" key="2">
    <source>
        <dbReference type="ARBA" id="ARBA00022840"/>
    </source>
</evidence>
<evidence type="ECO:0000259" key="3">
    <source>
        <dbReference type="PROSITE" id="PS50125"/>
    </source>
</evidence>
<dbReference type="Pfam" id="PF13191">
    <property type="entry name" value="AAA_16"/>
    <property type="match status" value="1"/>
</dbReference>
<evidence type="ECO:0000313" key="5">
    <source>
        <dbReference type="Proteomes" id="UP000249065"/>
    </source>
</evidence>
<dbReference type="Gene3D" id="3.30.70.1230">
    <property type="entry name" value="Nucleotide cyclase"/>
    <property type="match status" value="1"/>
</dbReference>
<organism evidence="4 5">
    <name type="scientific">Roseicella frigidaeris</name>
    <dbReference type="NCBI Taxonomy" id="2230885"/>
    <lineage>
        <taxon>Bacteria</taxon>
        <taxon>Pseudomonadati</taxon>
        <taxon>Pseudomonadota</taxon>
        <taxon>Alphaproteobacteria</taxon>
        <taxon>Acetobacterales</taxon>
        <taxon>Roseomonadaceae</taxon>
        <taxon>Roseicella</taxon>
    </lineage>
</organism>
<dbReference type="GO" id="GO:0004016">
    <property type="term" value="F:adenylate cyclase activity"/>
    <property type="evidence" value="ECO:0007669"/>
    <property type="project" value="TreeGrafter"/>
</dbReference>
<dbReference type="GO" id="GO:0035556">
    <property type="term" value="P:intracellular signal transduction"/>
    <property type="evidence" value="ECO:0007669"/>
    <property type="project" value="InterPro"/>
</dbReference>
<dbReference type="SUPFAM" id="SSF55073">
    <property type="entry name" value="Nucleotide cyclase"/>
    <property type="match status" value="1"/>
</dbReference>
<accession>A0A327M7N2</accession>
<dbReference type="CDD" id="cd07302">
    <property type="entry name" value="CHD"/>
    <property type="match status" value="1"/>
</dbReference>
<feature type="domain" description="Guanylate cyclase" evidence="3">
    <location>
        <begin position="92"/>
        <end position="216"/>
    </location>
</feature>
<dbReference type="CDD" id="cd00065">
    <property type="entry name" value="FYVE_like_SF"/>
    <property type="match status" value="1"/>
</dbReference>
<dbReference type="OrthoDB" id="9785312at2"/>
<dbReference type="PANTHER" id="PTHR16305">
    <property type="entry name" value="TESTICULAR SOLUBLE ADENYLYL CYCLASE"/>
    <property type="match status" value="1"/>
</dbReference>
<comment type="caution">
    <text evidence="4">The sequence shown here is derived from an EMBL/GenBank/DDBJ whole genome shotgun (WGS) entry which is preliminary data.</text>
</comment>
<protein>
    <submittedName>
        <fullName evidence="4">Adenylate/guanylate cyclase domain-containing protein</fullName>
    </submittedName>
</protein>
<sequence>MFPFATPGRTAVGQGGRRGDAMRCGACGAANPEARHHCSRCGARLGPVCPACAHANPPDSLFCSQCGLALSAGLPAPPPGPPRGSGELKQATVLFVDIPSSAELVAALAAEQAMERLEQIIAVLCRTVERHGGTVATTLEDGLMALFGAPRAQEGHAVLACQAALALQAAFPPAPGAPTLRIGLHVGEIVADAPDADPGRARQAHGLTIHVANRIMALAPAGTVLISDAVERLVRGPCRTQPFGRHALRGVPAPMGLHSLLGLAATLPGRDFHAPGRTSFRGRAAEMRLLREALAAAGTGAAQLVAIAGAPGVGKSRLCFEFAAWCRAQGVTVHDARALSYGRETPLSPVIGILRQLLFDQTRAEEDATPEGVAARLARLEAGFAADAALVCGFLGIPCPEASPRQIEPALRLQRLREILAALLRQRGDQVSLILIEDLHWLDVASEGVVAALAEAAAGSRTMLLLNYRPEFRAAWLREAQPQAITLQEMGQEEIGALVGELLGRRRELARLRDELVERSGGNPFFAEELVRSLVEAGTLTGPPGALALAPGTRVEQLAPTLPATLQAVIGARIDRLAAPERWLLQLCAVIGKDVAFDVLERVSRLPVPQIDAGLTQLCEAGLLTTQPGPEGVTYAFRHPMIQEVAYATQLRARRAPLHAAVAAFLEAQGAEQGTGRLEQSAGLLAYHHEAAGHAREAAIYGARAAHFAGRSSHAQAVRHWHRVRELLRAQPRTPATDPLRIMASAQVAYRGWMDGMTAEAAQPYIQEALAWAREIDDRMVPLLHFVDGRIAGASGGPADAYVARVRQAMALLQPGRDAGRAATLNASLCQAYGWAGLLREALAASDAALAGLAHLEPEDEQFLGFNIGHWVTSLRGRVLLRLGRLAEARACLAGMLALDEALVAPTVRYIGHFGLSEIAILEGDLAEAGRHALLLSGMAARHRMPYLQAWAFDCEASYRARIGEAAEAARLYTEGLDLVRRAHVAMEIEADMLAGLAECRRGMGAASQALSTALAAEQLARRRNARLAEGRACITQAAAWLDQQGAEGAPRATTLLDRAEALIAQTGAISLRRRLDPVAERLARIAEGRDGPDA</sequence>
<dbReference type="InterPro" id="IPR027417">
    <property type="entry name" value="P-loop_NTPase"/>
</dbReference>
<dbReference type="Gene3D" id="3.40.50.300">
    <property type="entry name" value="P-loop containing nucleotide triphosphate hydrolases"/>
    <property type="match status" value="1"/>
</dbReference>
<dbReference type="InterPro" id="IPR001054">
    <property type="entry name" value="A/G_cyclase"/>
</dbReference>
<evidence type="ECO:0000313" key="4">
    <source>
        <dbReference type="EMBL" id="RAI58386.1"/>
    </source>
</evidence>
<dbReference type="InterPro" id="IPR025874">
    <property type="entry name" value="DZR"/>
</dbReference>
<dbReference type="GO" id="GO:0005737">
    <property type="term" value="C:cytoplasm"/>
    <property type="evidence" value="ECO:0007669"/>
    <property type="project" value="TreeGrafter"/>
</dbReference>
<dbReference type="EMBL" id="QLIX01000009">
    <property type="protein sequence ID" value="RAI58386.1"/>
    <property type="molecule type" value="Genomic_DNA"/>
</dbReference>
<dbReference type="PANTHER" id="PTHR16305:SF28">
    <property type="entry name" value="GUANYLATE CYCLASE DOMAIN-CONTAINING PROTEIN"/>
    <property type="match status" value="1"/>
</dbReference>
<dbReference type="GO" id="GO:0005524">
    <property type="term" value="F:ATP binding"/>
    <property type="evidence" value="ECO:0007669"/>
    <property type="project" value="UniProtKB-KW"/>
</dbReference>
<keyword evidence="2" id="KW-0067">ATP-binding</keyword>